<dbReference type="AlphaFoldDB" id="F0W7D7"/>
<dbReference type="InterPro" id="IPR018488">
    <property type="entry name" value="cNMP-bd_CS"/>
</dbReference>
<feature type="domain" description="Cyclic nucleotide-binding" evidence="2">
    <location>
        <begin position="443"/>
        <end position="543"/>
    </location>
</feature>
<dbReference type="PROSITE" id="PS50042">
    <property type="entry name" value="CNMP_BINDING_3"/>
    <property type="match status" value="3"/>
</dbReference>
<dbReference type="SUPFAM" id="SSF51206">
    <property type="entry name" value="cAMP-binding domain-like"/>
    <property type="match status" value="3"/>
</dbReference>
<feature type="domain" description="Cyclic nucleotide-binding" evidence="2">
    <location>
        <begin position="143"/>
        <end position="249"/>
    </location>
</feature>
<organism evidence="3">
    <name type="scientific">Albugo laibachii Nc14</name>
    <dbReference type="NCBI Taxonomy" id="890382"/>
    <lineage>
        <taxon>Eukaryota</taxon>
        <taxon>Sar</taxon>
        <taxon>Stramenopiles</taxon>
        <taxon>Oomycota</taxon>
        <taxon>Peronosporomycetes</taxon>
        <taxon>Albuginales</taxon>
        <taxon>Albuginaceae</taxon>
        <taxon>Albugo</taxon>
    </lineage>
</organism>
<dbReference type="HOGENOM" id="CLU_007067_0_0_1"/>
<evidence type="ECO:0000256" key="1">
    <source>
        <dbReference type="SAM" id="MobiDB-lite"/>
    </source>
</evidence>
<evidence type="ECO:0000259" key="2">
    <source>
        <dbReference type="PROSITE" id="PS50042"/>
    </source>
</evidence>
<gene>
    <name evidence="3" type="primary">AlNc14C29G2752</name>
    <name evidence="3" type="ORF">ALNC14_031790</name>
</gene>
<feature type="region of interest" description="Disordered" evidence="1">
    <location>
        <begin position="1"/>
        <end position="39"/>
    </location>
</feature>
<dbReference type="Pfam" id="PF00027">
    <property type="entry name" value="cNMP_binding"/>
    <property type="match status" value="3"/>
</dbReference>
<dbReference type="InterPro" id="IPR014710">
    <property type="entry name" value="RmlC-like_jellyroll"/>
</dbReference>
<dbReference type="PROSITE" id="PS00889">
    <property type="entry name" value="CNMP_BINDING_2"/>
    <property type="match status" value="1"/>
</dbReference>
<dbReference type="PANTHER" id="PTHR23011">
    <property type="entry name" value="CYCLIC NUCLEOTIDE-BINDING DOMAIN CONTAINING PROTEIN"/>
    <property type="match status" value="1"/>
</dbReference>
<evidence type="ECO:0000313" key="3">
    <source>
        <dbReference type="EMBL" id="CCA17036.1"/>
    </source>
</evidence>
<dbReference type="PRINTS" id="PR00103">
    <property type="entry name" value="CAMPKINASE"/>
</dbReference>
<dbReference type="Gene3D" id="2.60.120.10">
    <property type="entry name" value="Jelly Rolls"/>
    <property type="match status" value="3"/>
</dbReference>
<dbReference type="CDD" id="cd00038">
    <property type="entry name" value="CAP_ED"/>
    <property type="match status" value="3"/>
</dbReference>
<dbReference type="EMBL" id="FR824074">
    <property type="protein sequence ID" value="CCA17036.1"/>
    <property type="molecule type" value="Genomic_DNA"/>
</dbReference>
<reference evidence="3" key="2">
    <citation type="submission" date="2011-02" db="EMBL/GenBank/DDBJ databases">
        <authorList>
            <person name="MacLean D."/>
        </authorList>
    </citation>
    <scope>NUCLEOTIDE SEQUENCE</scope>
</reference>
<dbReference type="PANTHER" id="PTHR23011:SF28">
    <property type="entry name" value="CYCLIC NUCLEOTIDE-BINDING DOMAIN CONTAINING PROTEIN"/>
    <property type="match status" value="1"/>
</dbReference>
<accession>F0W7D7</accession>
<sequence>MQPRPSANYRQDAAAFQTSDFSSNEKNENAHQPSRPSLKGILHSRNLKDMVTQAMVIKRWKESGINLDEQAFNVISDARINLENLSPAKPNTLKLESQPHSKMPSIEESCRQALEKATSLRTPLEVQAIQAWMLTSGFKETKELQKFSHEDLGKLSSFATLTQYPIHHTLYRQGDHIDAFYFVFSGIVQLQVKQGTALEAVTVIIGETSKYEILGESGILTGNPRTETAIVKTLCELVKIPRDAYLQLVASQRESTLWGAPMAQKEQDADLIGHSYYHILNILAIPKELRDKASIDNLTSYLQTLRFFRPLLRSFVRELCDIVDVFRLDSGCTVFAEGDTGDLFYVVLKGSVDILVNAKDMRGQVQQNKLVNLTEGSHFGELALMNGNGIRSATVIAREKCVFLTISEKDYNATLRRMQNEEWRGRVDVLQRIPRLQTEAWTPELLREISYVCQEQRLHIGSVLFRQGELAQHIYFIVRGEMTIQKKIVDPFTLEKRTLTVARLRKHHIIGEDAATGMHFNEPTYRQFTATASTPVQIFVLSKYDVYHRLSRVTRESLRALSHETSDEIAYVDRLYKADKWRAYKENTLAKHGALKTYPSVRGHTSGTDLVDCNDFLLVPRDRDGTRLNGCFVRDHIARYNPEAAPSPDRHRKLESALRKDEKRQLEVLNEGNPMTYLPHSFKKTPTLLMSENFVFSQPVTLASISPGARQAQAKEESVRIARSVEKVKSVSPPKTGLTKSDNSDLALYIQEEAAACFYLTSLDRIILQQGSKGYKIVRNRLVLMSNDARLRDQQQSLYNQLPRIIRREDVGAPAEECKKRENFRGGLHRHISTISPTNSHVVALELLDMKPVDQDPFRHSKDDSIVPSVVVATVIVSSQDAQTATAKTRWVCIHPGLSSEMETIQSAYSSRYRQYTDALVCVLPLNTWIRWDDMYRYCVQMESKFAQMPLVAHRKRTMMSRMIPPDSHAIRQVENTERPVGVGGLHALICKRVEVDTTQVSPRGDVPIVRPQVSLGQKIDALQEYLQSNRPSTVTRVTLRSMQQMKRFGTILKTRIARVSPAEEKMHYTND</sequence>
<proteinExistence type="predicted"/>
<dbReference type="InterPro" id="IPR000595">
    <property type="entry name" value="cNMP-bd_dom"/>
</dbReference>
<protein>
    <submittedName>
        <fullName evidence="3">Uncharacterized protein AlNc14C29G2752</fullName>
    </submittedName>
</protein>
<feature type="domain" description="Cyclic nucleotide-binding" evidence="2">
    <location>
        <begin position="307"/>
        <end position="432"/>
    </location>
</feature>
<name>F0W7D7_9STRA</name>
<reference evidence="3" key="1">
    <citation type="journal article" date="2011" name="PLoS Biol.">
        <title>Gene gain and loss during evolution of obligate parasitism in the white rust pathogen of Arabidopsis thaliana.</title>
        <authorList>
            <person name="Kemen E."/>
            <person name="Gardiner A."/>
            <person name="Schultz-Larsen T."/>
            <person name="Kemen A.C."/>
            <person name="Balmuth A.L."/>
            <person name="Robert-Seilaniantz A."/>
            <person name="Bailey K."/>
            <person name="Holub E."/>
            <person name="Studholme D.J."/>
            <person name="Maclean D."/>
            <person name="Jones J.D."/>
        </authorList>
    </citation>
    <scope>NUCLEOTIDE SEQUENCE</scope>
</reference>
<dbReference type="SMART" id="SM00100">
    <property type="entry name" value="cNMP"/>
    <property type="match status" value="3"/>
</dbReference>
<dbReference type="InterPro" id="IPR018490">
    <property type="entry name" value="cNMP-bd_dom_sf"/>
</dbReference>